<evidence type="ECO:0000313" key="8">
    <source>
        <dbReference type="Proteomes" id="UP000253034"/>
    </source>
</evidence>
<keyword evidence="2 6" id="KW-0732">Signal</keyword>
<dbReference type="PANTHER" id="PTHR43649:SF33">
    <property type="entry name" value="POLYGALACTURONAN_RHAMNOGALACTURONAN-BINDING PROTEIN YTCQ"/>
    <property type="match status" value="1"/>
</dbReference>
<dbReference type="PANTHER" id="PTHR43649">
    <property type="entry name" value="ARABINOSE-BINDING PROTEIN-RELATED"/>
    <property type="match status" value="1"/>
</dbReference>
<keyword evidence="1" id="KW-1003">Cell membrane</keyword>
<evidence type="ECO:0000256" key="3">
    <source>
        <dbReference type="ARBA" id="ARBA00023136"/>
    </source>
</evidence>
<dbReference type="InterPro" id="IPR050490">
    <property type="entry name" value="Bact_solute-bd_prot1"/>
</dbReference>
<keyword evidence="4" id="KW-0564">Palmitate</keyword>
<dbReference type="SUPFAM" id="SSF53850">
    <property type="entry name" value="Periplasmic binding protein-like II"/>
    <property type="match status" value="1"/>
</dbReference>
<dbReference type="Gene3D" id="3.40.190.10">
    <property type="entry name" value="Periplasmic binding protein-like II"/>
    <property type="match status" value="2"/>
</dbReference>
<evidence type="ECO:0000256" key="6">
    <source>
        <dbReference type="SAM" id="SignalP"/>
    </source>
</evidence>
<proteinExistence type="predicted"/>
<evidence type="ECO:0000313" key="7">
    <source>
        <dbReference type="EMBL" id="RCX17553.1"/>
    </source>
</evidence>
<evidence type="ECO:0000256" key="4">
    <source>
        <dbReference type="ARBA" id="ARBA00023139"/>
    </source>
</evidence>
<feature type="chain" id="PRO_5038950328" evidence="6">
    <location>
        <begin position="24"/>
        <end position="436"/>
    </location>
</feature>
<keyword evidence="5" id="KW-0449">Lipoprotein</keyword>
<evidence type="ECO:0000256" key="1">
    <source>
        <dbReference type="ARBA" id="ARBA00022475"/>
    </source>
</evidence>
<sequence length="436" mass="49718">MERRTRYALLFICIAMLNFTASCTYSKDAGDSELTQTHIQEKKIKLRFISSWGGVDSKADTLRQILDEFGEDYTEAEVINESMFGEDFLPKIKTDFASGNEQDVFGLWPGSDIRSLVKAGKVADITDLLESEREWKGSFEESNWSYTTYEGRTYGVPLEIIYEGFFVNKDLFEKYGVKLPETYDELKAAVAEFKVHDIIPIAYNTLAEGTYLYQNIIAMLGGKEAVENPYSRGTINSCYIEAVDYVKELYQLGAFPKDAFTMTSRDRNNLFKNKKAAMITQGSWFVGDLKDMQSSVDIIPFPRLEKNGAGRDVLIYGLGNGTFYMSRKAWEDPAKKELSIKLLKKLTSQESALAFVNQCGMISNVKLPEDKMNYSKLAMKGLELIKSSREMIGPPDSFVDRTVWEEYIAKRFPYVLEGRETAQTLWDEAVKRTRNF</sequence>
<dbReference type="InterPro" id="IPR006059">
    <property type="entry name" value="SBP"/>
</dbReference>
<dbReference type="AlphaFoldDB" id="A0A369B7Q3"/>
<evidence type="ECO:0000256" key="2">
    <source>
        <dbReference type="ARBA" id="ARBA00022729"/>
    </source>
</evidence>
<reference evidence="7 8" key="1">
    <citation type="submission" date="2018-07" db="EMBL/GenBank/DDBJ databases">
        <title>Genomic Encyclopedia of Type Strains, Phase IV (KMG-IV): sequencing the most valuable type-strain genomes for metagenomic binning, comparative biology and taxonomic classification.</title>
        <authorList>
            <person name="Goeker M."/>
        </authorList>
    </citation>
    <scope>NUCLEOTIDE SEQUENCE [LARGE SCALE GENOMIC DNA]</scope>
    <source>
        <strain evidence="7 8">DSM 27016</strain>
    </source>
</reference>
<dbReference type="EMBL" id="QPJT01000007">
    <property type="protein sequence ID" value="RCX17553.1"/>
    <property type="molecule type" value="Genomic_DNA"/>
</dbReference>
<name>A0A369B7Q3_9FIRM</name>
<evidence type="ECO:0000256" key="5">
    <source>
        <dbReference type="ARBA" id="ARBA00023288"/>
    </source>
</evidence>
<dbReference type="PROSITE" id="PS51257">
    <property type="entry name" value="PROKAR_LIPOPROTEIN"/>
    <property type="match status" value="1"/>
</dbReference>
<dbReference type="Pfam" id="PF01547">
    <property type="entry name" value="SBP_bac_1"/>
    <property type="match status" value="1"/>
</dbReference>
<keyword evidence="8" id="KW-1185">Reference proteome</keyword>
<dbReference type="RefSeq" id="WP_242987465.1">
    <property type="nucleotide sequence ID" value="NZ_QPJT01000007.1"/>
</dbReference>
<protein>
    <submittedName>
        <fullName evidence="7">Carbohydrate ABC transporter substrate-binding protein (CUT1 family)</fullName>
    </submittedName>
</protein>
<organism evidence="7 8">
    <name type="scientific">Anaerobacterium chartisolvens</name>
    <dbReference type="NCBI Taxonomy" id="1297424"/>
    <lineage>
        <taxon>Bacteria</taxon>
        <taxon>Bacillati</taxon>
        <taxon>Bacillota</taxon>
        <taxon>Clostridia</taxon>
        <taxon>Eubacteriales</taxon>
        <taxon>Oscillospiraceae</taxon>
        <taxon>Anaerobacterium</taxon>
    </lineage>
</organism>
<feature type="signal peptide" evidence="6">
    <location>
        <begin position="1"/>
        <end position="23"/>
    </location>
</feature>
<comment type="caution">
    <text evidence="7">The sequence shown here is derived from an EMBL/GenBank/DDBJ whole genome shotgun (WGS) entry which is preliminary data.</text>
</comment>
<dbReference type="Proteomes" id="UP000253034">
    <property type="component" value="Unassembled WGS sequence"/>
</dbReference>
<gene>
    <name evidence="7" type="ORF">DFR58_10799</name>
</gene>
<keyword evidence="3" id="KW-0472">Membrane</keyword>
<accession>A0A369B7Q3</accession>